<feature type="compositionally biased region" description="Polar residues" evidence="1">
    <location>
        <begin position="86"/>
        <end position="96"/>
    </location>
</feature>
<feature type="region of interest" description="Disordered" evidence="1">
    <location>
        <begin position="69"/>
        <end position="96"/>
    </location>
</feature>
<dbReference type="HOGENOM" id="CLU_2360292_0_0_1"/>
<name>C1H5B5_PARBA</name>
<gene>
    <name evidence="2" type="ORF">PAAG_05956</name>
</gene>
<protein>
    <submittedName>
        <fullName evidence="2">Uncharacterized protein</fullName>
    </submittedName>
</protein>
<organism evidence="2 3">
    <name type="scientific">Paracoccidioides lutzii (strain ATCC MYA-826 / Pb01)</name>
    <name type="common">Paracoccidioides brasiliensis</name>
    <dbReference type="NCBI Taxonomy" id="502779"/>
    <lineage>
        <taxon>Eukaryota</taxon>
        <taxon>Fungi</taxon>
        <taxon>Dikarya</taxon>
        <taxon>Ascomycota</taxon>
        <taxon>Pezizomycotina</taxon>
        <taxon>Eurotiomycetes</taxon>
        <taxon>Eurotiomycetidae</taxon>
        <taxon>Onygenales</taxon>
        <taxon>Ajellomycetaceae</taxon>
        <taxon>Paracoccidioides</taxon>
    </lineage>
</organism>
<keyword evidence="3" id="KW-1185">Reference proteome</keyword>
<accession>C1H5B5</accession>
<reference evidence="2 3" key="1">
    <citation type="journal article" date="2011" name="PLoS Genet.">
        <title>Comparative genomic analysis of human fungal pathogens causing paracoccidioidomycosis.</title>
        <authorList>
            <person name="Desjardins C.A."/>
            <person name="Champion M.D."/>
            <person name="Holder J.W."/>
            <person name="Muszewska A."/>
            <person name="Goldberg J."/>
            <person name="Bailao A.M."/>
            <person name="Brigido M.M."/>
            <person name="Ferreira M.E."/>
            <person name="Garcia A.M."/>
            <person name="Grynberg M."/>
            <person name="Gujja S."/>
            <person name="Heiman D.I."/>
            <person name="Henn M.R."/>
            <person name="Kodira C.D."/>
            <person name="Leon-Narvaez H."/>
            <person name="Longo L.V."/>
            <person name="Ma L.J."/>
            <person name="Malavazi I."/>
            <person name="Matsuo A.L."/>
            <person name="Morais F.V."/>
            <person name="Pereira M."/>
            <person name="Rodriguez-Brito S."/>
            <person name="Sakthikumar S."/>
            <person name="Salem-Izacc S.M."/>
            <person name="Sykes S.M."/>
            <person name="Teixeira M.M."/>
            <person name="Vallejo M.C."/>
            <person name="Walter M.E."/>
            <person name="Yandava C."/>
            <person name="Young S."/>
            <person name="Zeng Q."/>
            <person name="Zucker J."/>
            <person name="Felipe M.S."/>
            <person name="Goldman G.H."/>
            <person name="Haas B.J."/>
            <person name="McEwen J.G."/>
            <person name="Nino-Vega G."/>
            <person name="Puccia R."/>
            <person name="San-Blas G."/>
            <person name="Soares C.M."/>
            <person name="Birren B.W."/>
            <person name="Cuomo C.A."/>
        </authorList>
    </citation>
    <scope>NUCLEOTIDE SEQUENCE [LARGE SCALE GENOMIC DNA]</scope>
    <source>
        <strain evidence="3">ATCC MYA-826 / Pb01</strain>
    </source>
</reference>
<dbReference type="EMBL" id="KN294007">
    <property type="protein sequence ID" value="EEH34909.2"/>
    <property type="molecule type" value="Genomic_DNA"/>
</dbReference>
<dbReference type="GeneID" id="9095406"/>
<dbReference type="VEuPathDB" id="FungiDB:PAAG_05956"/>
<evidence type="ECO:0000313" key="2">
    <source>
        <dbReference type="EMBL" id="EEH34909.2"/>
    </source>
</evidence>
<proteinExistence type="predicted"/>
<evidence type="ECO:0000313" key="3">
    <source>
        <dbReference type="Proteomes" id="UP000002059"/>
    </source>
</evidence>
<dbReference type="RefSeq" id="XP_015699961.1">
    <property type="nucleotide sequence ID" value="XM_015845735.1"/>
</dbReference>
<sequence>MADGRWKPKHTKKVYLPNWTTYQSLYGQMVGPICVEAKRVSTHAKRADEKPPPQLGTFCGEFQASWRTSMARPEGAPQQEEETDLIHSTSLGVATF</sequence>
<dbReference type="AlphaFoldDB" id="C1H5B5"/>
<dbReference type="KEGG" id="pbl:PAAG_05956"/>
<evidence type="ECO:0000256" key="1">
    <source>
        <dbReference type="SAM" id="MobiDB-lite"/>
    </source>
</evidence>
<dbReference type="Proteomes" id="UP000002059">
    <property type="component" value="Partially assembled WGS sequence"/>
</dbReference>